<accession>A0A160TII9</accession>
<dbReference type="SUPFAM" id="SSF111369">
    <property type="entry name" value="HlyD-like secretion proteins"/>
    <property type="match status" value="1"/>
</dbReference>
<dbReference type="AlphaFoldDB" id="A0A160TII9"/>
<dbReference type="InterPro" id="IPR058624">
    <property type="entry name" value="MdtA-like_HH"/>
</dbReference>
<dbReference type="GO" id="GO:1990281">
    <property type="term" value="C:efflux pump complex"/>
    <property type="evidence" value="ECO:0007669"/>
    <property type="project" value="TreeGrafter"/>
</dbReference>
<dbReference type="NCBIfam" id="TIGR01730">
    <property type="entry name" value="RND_mfp"/>
    <property type="match status" value="1"/>
</dbReference>
<dbReference type="EMBL" id="CZQE01000118">
    <property type="protein sequence ID" value="CUS44201.1"/>
    <property type="molecule type" value="Genomic_DNA"/>
</dbReference>
<sequence length="387" mass="39869">MPDATPIEATRAPKGLKAAGIAAAFAAAGVVAFGVMTRAADAGLAQKWSDDRSIPTVHLVPATASSASSALTLPGTMEAWEAAKLYARAPGYVKAWYRDIGAMVPAGAPLGLVDTPELDEQILQARADLTSARAATTLSRDTAARWNDLLTTNSVSRQEADEKNGDLAVKRAAVQAAQANLGRLLAQKAFATVRAPFAGVITARAADIGDLVGPGATNQQPLFALASIGRIRIYVSVPQAYSATMTPGLTATMTLPEFPERHFTARIVGDAHAINPQSGTLQVQLVADNPGGALKPGGYAQVQFDVPGGGGAAQIPSTALIFRAQGTQVAVVGPDGRVRLRAVTLGRDLGATVELKAGLQAGAKVIDNPPDSIANGELVRVGMTHHV</sequence>
<gene>
    <name evidence="4" type="ORF">MGWOODY_Smn3021</name>
</gene>
<feature type="domain" description="CusB-like beta-barrel" evidence="2">
    <location>
        <begin position="234"/>
        <end position="305"/>
    </location>
</feature>
<dbReference type="PANTHER" id="PTHR30469:SF37">
    <property type="entry name" value="RAGD PROTEIN"/>
    <property type="match status" value="1"/>
</dbReference>
<dbReference type="InterPro" id="IPR058627">
    <property type="entry name" value="MdtA-like_C"/>
</dbReference>
<dbReference type="InterPro" id="IPR006143">
    <property type="entry name" value="RND_pump_MFP"/>
</dbReference>
<name>A0A160TII9_9ZZZZ</name>
<dbReference type="PANTHER" id="PTHR30469">
    <property type="entry name" value="MULTIDRUG RESISTANCE PROTEIN MDTA"/>
    <property type="match status" value="1"/>
</dbReference>
<proteinExistence type="predicted"/>
<evidence type="ECO:0000313" key="4">
    <source>
        <dbReference type="EMBL" id="CUS44201.1"/>
    </source>
</evidence>
<dbReference type="Pfam" id="PF25967">
    <property type="entry name" value="RND-MFP_C"/>
    <property type="match status" value="1"/>
</dbReference>
<dbReference type="Gene3D" id="2.40.50.100">
    <property type="match status" value="1"/>
</dbReference>
<dbReference type="Pfam" id="PF25954">
    <property type="entry name" value="Beta-barrel_RND_2"/>
    <property type="match status" value="1"/>
</dbReference>
<dbReference type="Gene3D" id="2.40.420.20">
    <property type="match status" value="1"/>
</dbReference>
<reference evidence="4" key="1">
    <citation type="submission" date="2015-10" db="EMBL/GenBank/DDBJ databases">
        <authorList>
            <person name="Gilbert D.G."/>
        </authorList>
    </citation>
    <scope>NUCLEOTIDE SEQUENCE</scope>
</reference>
<evidence type="ECO:0000259" key="1">
    <source>
        <dbReference type="Pfam" id="PF25876"/>
    </source>
</evidence>
<dbReference type="GO" id="GO:0015562">
    <property type="term" value="F:efflux transmembrane transporter activity"/>
    <property type="evidence" value="ECO:0007669"/>
    <property type="project" value="TreeGrafter"/>
</dbReference>
<dbReference type="Pfam" id="PF25876">
    <property type="entry name" value="HH_MFP_RND"/>
    <property type="match status" value="1"/>
</dbReference>
<evidence type="ECO:0000259" key="2">
    <source>
        <dbReference type="Pfam" id="PF25954"/>
    </source>
</evidence>
<feature type="domain" description="Multidrug resistance protein MdtA-like alpha-helical hairpin" evidence="1">
    <location>
        <begin position="123"/>
        <end position="181"/>
    </location>
</feature>
<evidence type="ECO:0000259" key="3">
    <source>
        <dbReference type="Pfam" id="PF25967"/>
    </source>
</evidence>
<feature type="domain" description="Multidrug resistance protein MdtA-like C-terminal permuted SH3" evidence="3">
    <location>
        <begin position="315"/>
        <end position="366"/>
    </location>
</feature>
<dbReference type="Gene3D" id="1.10.287.470">
    <property type="entry name" value="Helix hairpin bin"/>
    <property type="match status" value="1"/>
</dbReference>
<dbReference type="Gene3D" id="2.40.30.170">
    <property type="match status" value="1"/>
</dbReference>
<organism evidence="4">
    <name type="scientific">hydrothermal vent metagenome</name>
    <dbReference type="NCBI Taxonomy" id="652676"/>
    <lineage>
        <taxon>unclassified sequences</taxon>
        <taxon>metagenomes</taxon>
        <taxon>ecological metagenomes</taxon>
    </lineage>
</organism>
<dbReference type="InterPro" id="IPR058792">
    <property type="entry name" value="Beta-barrel_RND_2"/>
</dbReference>
<protein>
    <submittedName>
        <fullName evidence="4">Probable Co/Zn/Cd efflux system membrane fusion protein</fullName>
    </submittedName>
</protein>